<dbReference type="eggNOG" id="ENOG5030Q9V">
    <property type="taxonomic scope" value="Bacteria"/>
</dbReference>
<keyword evidence="2" id="KW-1185">Reference proteome</keyword>
<protein>
    <submittedName>
        <fullName evidence="1">Protein encoded in hypervariable junctions of pilus gene clusters</fullName>
    </submittedName>
</protein>
<dbReference type="GO" id="GO:0006355">
    <property type="term" value="P:regulation of DNA-templated transcription"/>
    <property type="evidence" value="ECO:0007669"/>
    <property type="project" value="InterPro"/>
</dbReference>
<dbReference type="RefSeq" id="WP_016329845.1">
    <property type="nucleotide sequence ID" value="NC_019386.1"/>
</dbReference>
<dbReference type="STRING" id="751945.Theos_1638"/>
<name>K7QVP3_THEOS</name>
<dbReference type="NCBIfam" id="NF041551">
    <property type="entry name" value="YlcI_YnfO_N"/>
    <property type="match status" value="1"/>
</dbReference>
<accession>K7QVP3</accession>
<dbReference type="HOGENOM" id="CLU_2636880_0_0_0"/>
<evidence type="ECO:0000313" key="1">
    <source>
        <dbReference type="EMBL" id="AFV76666.1"/>
    </source>
</evidence>
<gene>
    <name evidence="1" type="ORF">Theos_1638</name>
</gene>
<reference evidence="1 2" key="1">
    <citation type="journal article" date="2013" name="Genome Announc.">
        <title>Whole Genome Sequencing of Thermus oshimai JL-2 and Thermus thermophilus JL-18, Incomplete Denitrifiers from the United States Great Basin.</title>
        <authorList>
            <person name="Murugapiran S.K."/>
            <person name="Huntemann M."/>
            <person name="Wei C.L."/>
            <person name="Han J."/>
            <person name="Detter J.C."/>
            <person name="Han C.S."/>
            <person name="Erkkila T.H."/>
            <person name="Teshima H."/>
            <person name="Chen A."/>
            <person name="Kyrpides N."/>
            <person name="Mavrommatis K."/>
            <person name="Markowitz V."/>
            <person name="Szeto E."/>
            <person name="Ivanova N."/>
            <person name="Pagani I."/>
            <person name="Lam J."/>
            <person name="McDonald A.I."/>
            <person name="Dodsworth J.A."/>
            <person name="Pati A."/>
            <person name="Goodwin L."/>
            <person name="Peters L."/>
            <person name="Pitluck S."/>
            <person name="Woyke T."/>
            <person name="Hedlund B.P."/>
        </authorList>
    </citation>
    <scope>NUCLEOTIDE SEQUENCE</scope>
    <source>
        <strain evidence="1 2">JL-2</strain>
    </source>
</reference>
<dbReference type="AlphaFoldDB" id="K7QVP3"/>
<dbReference type="InterPro" id="IPR013321">
    <property type="entry name" value="Arc_rbn_hlx_hlx"/>
</dbReference>
<dbReference type="InterPro" id="IPR010985">
    <property type="entry name" value="Ribbon_hlx_hlx"/>
</dbReference>
<dbReference type="Pfam" id="PF05534">
    <property type="entry name" value="HicB"/>
    <property type="match status" value="1"/>
</dbReference>
<dbReference type="EMBL" id="CP003249">
    <property type="protein sequence ID" value="AFV76666.1"/>
    <property type="molecule type" value="Genomic_DNA"/>
</dbReference>
<dbReference type="InterPro" id="IPR008651">
    <property type="entry name" value="Uncharacterised_HicB"/>
</dbReference>
<dbReference type="Proteomes" id="UP000000211">
    <property type="component" value="Chromosome"/>
</dbReference>
<evidence type="ECO:0000313" key="2">
    <source>
        <dbReference type="Proteomes" id="UP000000211"/>
    </source>
</evidence>
<dbReference type="SUPFAM" id="SSF47598">
    <property type="entry name" value="Ribbon-helix-helix"/>
    <property type="match status" value="1"/>
</dbReference>
<sequence length="77" mass="8778">MSTLQVKRVPPELKARLLRQAKAQGVSLSEWVLRALEREVERAEWEERLRGREAVRLGVPAGALLEEAREERWGGSS</sequence>
<dbReference type="Gene3D" id="1.10.1220.10">
    <property type="entry name" value="Met repressor-like"/>
    <property type="match status" value="1"/>
</dbReference>
<organism evidence="1 2">
    <name type="scientific">Thermus oshimai JL-2</name>
    <dbReference type="NCBI Taxonomy" id="751945"/>
    <lineage>
        <taxon>Bacteria</taxon>
        <taxon>Thermotogati</taxon>
        <taxon>Deinococcota</taxon>
        <taxon>Deinococci</taxon>
        <taxon>Thermales</taxon>
        <taxon>Thermaceae</taxon>
        <taxon>Thermus</taxon>
    </lineage>
</organism>
<proteinExistence type="predicted"/>
<dbReference type="KEGG" id="tos:Theos_1638"/>
<dbReference type="PATRIC" id="fig|751945.3.peg.1613"/>